<evidence type="ECO:0000313" key="7">
    <source>
        <dbReference type="EMBL" id="GAY59044.1"/>
    </source>
</evidence>
<evidence type="ECO:0000313" key="8">
    <source>
        <dbReference type="Proteomes" id="UP000236630"/>
    </source>
</evidence>
<keyword evidence="3" id="KW-0804">Transcription</keyword>
<feature type="region of interest" description="Disordered" evidence="5">
    <location>
        <begin position="224"/>
        <end position="253"/>
    </location>
</feature>
<dbReference type="SUPFAM" id="SSF47459">
    <property type="entry name" value="HLH, helix-loop-helix DNA-binding domain"/>
    <property type="match status" value="1"/>
</dbReference>
<feature type="compositionally biased region" description="Acidic residues" evidence="5">
    <location>
        <begin position="431"/>
        <end position="446"/>
    </location>
</feature>
<dbReference type="Gene3D" id="4.10.280.10">
    <property type="entry name" value="Helix-loop-helix DNA-binding domain"/>
    <property type="match status" value="1"/>
</dbReference>
<comment type="caution">
    <text evidence="7">The sequence shown here is derived from an EMBL/GenBank/DDBJ whole genome shotgun (WGS) entry which is preliminary data.</text>
</comment>
<dbReference type="GO" id="GO:0005634">
    <property type="term" value="C:nucleus"/>
    <property type="evidence" value="ECO:0007669"/>
    <property type="project" value="UniProtKB-SubCell"/>
</dbReference>
<dbReference type="CDD" id="cd11445">
    <property type="entry name" value="bHLH_AtPIF_like"/>
    <property type="match status" value="1"/>
</dbReference>
<accession>A0A2H5Q374</accession>
<dbReference type="GO" id="GO:0046983">
    <property type="term" value="F:protein dimerization activity"/>
    <property type="evidence" value="ECO:0007669"/>
    <property type="project" value="InterPro"/>
</dbReference>
<dbReference type="InterPro" id="IPR036638">
    <property type="entry name" value="HLH_DNA-bd_sf"/>
</dbReference>
<evidence type="ECO:0000259" key="6">
    <source>
        <dbReference type="PROSITE" id="PS50888"/>
    </source>
</evidence>
<feature type="compositionally biased region" description="Basic and acidic residues" evidence="5">
    <location>
        <begin position="345"/>
        <end position="354"/>
    </location>
</feature>
<dbReference type="PROSITE" id="PS50888">
    <property type="entry name" value="BHLH"/>
    <property type="match status" value="1"/>
</dbReference>
<evidence type="ECO:0000256" key="3">
    <source>
        <dbReference type="ARBA" id="ARBA00023163"/>
    </source>
</evidence>
<feature type="compositionally biased region" description="Polar residues" evidence="5">
    <location>
        <begin position="198"/>
        <end position="212"/>
    </location>
</feature>
<proteinExistence type="predicted"/>
<dbReference type="Pfam" id="PF00010">
    <property type="entry name" value="HLH"/>
    <property type="match status" value="1"/>
</dbReference>
<dbReference type="Proteomes" id="UP000236630">
    <property type="component" value="Unassembled WGS sequence"/>
</dbReference>
<feature type="compositionally biased region" description="Basic and acidic residues" evidence="5">
    <location>
        <begin position="465"/>
        <end position="474"/>
    </location>
</feature>
<evidence type="ECO:0000256" key="2">
    <source>
        <dbReference type="ARBA" id="ARBA00023015"/>
    </source>
</evidence>
<reference evidence="7 8" key="1">
    <citation type="journal article" date="2017" name="Front. Genet.">
        <title>Draft sequencing of the heterozygous diploid genome of Satsuma (Citrus unshiu Marc.) using a hybrid assembly approach.</title>
        <authorList>
            <person name="Shimizu T."/>
            <person name="Tanizawa Y."/>
            <person name="Mochizuki T."/>
            <person name="Nagasaki H."/>
            <person name="Yoshioka T."/>
            <person name="Toyoda A."/>
            <person name="Fujiyama A."/>
            <person name="Kaminuma E."/>
            <person name="Nakamura Y."/>
        </authorList>
    </citation>
    <scope>NUCLEOTIDE SEQUENCE [LARGE SCALE GENOMIC DNA]</scope>
    <source>
        <strain evidence="8">cv. Miyagawa wase</strain>
    </source>
</reference>
<dbReference type="EMBL" id="BDQV01000200">
    <property type="protein sequence ID" value="GAY59044.1"/>
    <property type="molecule type" value="Genomic_DNA"/>
</dbReference>
<sequence length="812" mass="87632">MPLFELYQMTKEKLDSAKQKNPSSSTDLSFEPENDLVELVWENGQILKQGQSSRTKKSPTSNSLPSYCLPSHTPKNRDKDLGKTGKFGTVDAMLNGIQMSDPSGEMGLNQDDDMVPWLNYAVDESLQQDYCSDFLHELSGVTGNELSNQNNFASFDKRSSSNQFDREFNSVFGNHGARLEHGNVSKVSSVGGGEATRPRSSTNPLYTSSSQQCQTSFPNLRSVVSDSTSNGIKNSTDNGIFQGSNPTATGNLSGLKLHKQDQRLSTNNSGVMNFSHFARPVALVRANLQNIGSMPGARLSRIERMGSKDKSSVASRSPVESPLIDSSGCLRKESSCQPAAVTSKVDVKPQEAKSSEQPVSEPPEAACREDALNNDKKPSQVHAESATKGVVESEKTVEPVVAASSVCSGNSVERASDDLPHNVKRKHCDLDDSECPSEEQDVEEESVGVKKQVPGRVGTGSKRSRAAEVHNLSERRRRDRINEKMRALQELIPNCNKVDKASMLDEAIEYLKTLQLQVQIMSMGAGFYMPPMMYPSGMQHMHAAHMAHFPPIGIGMGMGIGYGMGMPDINGGSSCYPMVQVPAMHGAHFPGTSFSGSSALQGMAGSNFQLLGLPAQGHPMSMPHAPLNPLSGGPIMKSAMGLNPTGMVGSMDNTDAAKGSTSKDLVQNVNSQVKQNTGAKGPVDQASGQCEATNESSAEPAAVQDNCQASEVNGPVTYNSSRKNENESSNPACEYTLSSNLNSNNRTERHEFAQNLNYARKVEFLYTNVCIGELLIILQPAFSLPYPARRSLKDSAVSNHEQGSMPGHVYKS</sequence>
<dbReference type="PANTHER" id="PTHR46807:SF1">
    <property type="entry name" value="TRANSCRIPTION FACTOR PIF3"/>
    <property type="match status" value="1"/>
</dbReference>
<dbReference type="PANTHER" id="PTHR46807">
    <property type="entry name" value="TRANSCRIPTION FACTOR PIF3"/>
    <property type="match status" value="1"/>
</dbReference>
<dbReference type="SMART" id="SM00353">
    <property type="entry name" value="HLH"/>
    <property type="match status" value="1"/>
</dbReference>
<dbReference type="InterPro" id="IPR011598">
    <property type="entry name" value="bHLH_dom"/>
</dbReference>
<dbReference type="AlphaFoldDB" id="A0A2H5Q374"/>
<gene>
    <name evidence="7" type="ORF">CUMW_191580</name>
</gene>
<dbReference type="FunFam" id="4.10.280.10:FF:000004">
    <property type="entry name" value="Basic helix-loop-helix transcription factor"/>
    <property type="match status" value="1"/>
</dbReference>
<dbReference type="GO" id="GO:0003700">
    <property type="term" value="F:DNA-binding transcription factor activity"/>
    <property type="evidence" value="ECO:0007669"/>
    <property type="project" value="InterPro"/>
</dbReference>
<feature type="region of interest" description="Disordered" evidence="5">
    <location>
        <begin position="48"/>
        <end position="83"/>
    </location>
</feature>
<dbReference type="STRING" id="55188.A0A2H5Q374"/>
<feature type="compositionally biased region" description="Polar residues" evidence="5">
    <location>
        <begin position="224"/>
        <end position="252"/>
    </location>
</feature>
<dbReference type="InterPro" id="IPR044273">
    <property type="entry name" value="PIF3-like"/>
</dbReference>
<feature type="compositionally biased region" description="Basic and acidic residues" evidence="5">
    <location>
        <begin position="366"/>
        <end position="378"/>
    </location>
</feature>
<protein>
    <recommendedName>
        <fullName evidence="6">BHLH domain-containing protein</fullName>
    </recommendedName>
</protein>
<feature type="region of interest" description="Disordered" evidence="5">
    <location>
        <begin position="183"/>
        <end position="212"/>
    </location>
</feature>
<organism evidence="7 8">
    <name type="scientific">Citrus unshiu</name>
    <name type="common">Satsuma mandarin</name>
    <name type="synonym">Citrus nobilis var. unshiu</name>
    <dbReference type="NCBI Taxonomy" id="55188"/>
    <lineage>
        <taxon>Eukaryota</taxon>
        <taxon>Viridiplantae</taxon>
        <taxon>Streptophyta</taxon>
        <taxon>Embryophyta</taxon>
        <taxon>Tracheophyta</taxon>
        <taxon>Spermatophyta</taxon>
        <taxon>Magnoliopsida</taxon>
        <taxon>eudicotyledons</taxon>
        <taxon>Gunneridae</taxon>
        <taxon>Pentapetalae</taxon>
        <taxon>rosids</taxon>
        <taxon>malvids</taxon>
        <taxon>Sapindales</taxon>
        <taxon>Rutaceae</taxon>
        <taxon>Aurantioideae</taxon>
        <taxon>Citrus</taxon>
    </lineage>
</organism>
<comment type="subcellular location">
    <subcellularLocation>
        <location evidence="1">Nucleus</location>
    </subcellularLocation>
</comment>
<evidence type="ECO:0000256" key="4">
    <source>
        <dbReference type="ARBA" id="ARBA00023242"/>
    </source>
</evidence>
<evidence type="ECO:0000256" key="1">
    <source>
        <dbReference type="ARBA" id="ARBA00004123"/>
    </source>
</evidence>
<feature type="region of interest" description="Disordered" evidence="5">
    <location>
        <begin position="305"/>
        <end position="395"/>
    </location>
</feature>
<feature type="region of interest" description="Disordered" evidence="5">
    <location>
        <begin position="429"/>
        <end position="474"/>
    </location>
</feature>
<feature type="compositionally biased region" description="Polar residues" evidence="5">
    <location>
        <begin position="686"/>
        <end position="697"/>
    </location>
</feature>
<keyword evidence="4" id="KW-0539">Nucleus</keyword>
<evidence type="ECO:0000256" key="5">
    <source>
        <dbReference type="SAM" id="MobiDB-lite"/>
    </source>
</evidence>
<keyword evidence="8" id="KW-1185">Reference proteome</keyword>
<dbReference type="GO" id="GO:0010017">
    <property type="term" value="P:red or far-red light signaling pathway"/>
    <property type="evidence" value="ECO:0007669"/>
    <property type="project" value="UniProtKB-ARBA"/>
</dbReference>
<feature type="domain" description="BHLH" evidence="6">
    <location>
        <begin position="465"/>
        <end position="514"/>
    </location>
</feature>
<dbReference type="InterPro" id="IPR047265">
    <property type="entry name" value="PIF1-like_bHLH"/>
</dbReference>
<feature type="region of interest" description="Disordered" evidence="5">
    <location>
        <begin position="674"/>
        <end position="742"/>
    </location>
</feature>
<keyword evidence="2" id="KW-0805">Transcription regulation</keyword>
<name>A0A2H5Q374_CITUN</name>
<feature type="compositionally biased region" description="Polar residues" evidence="5">
    <location>
        <begin position="48"/>
        <end position="65"/>
    </location>
</feature>